<sequence length="361" mass="41117">MVFIFAMTFVALLLPFLFLCLCISRCSGQSGDLAEVEALVKKWAPLVWLSPKELYLPMSVEEYLSNVNVVDSNGNQVQLPWNQDLPKYKTKQLYLVPKTEPNDTSSFIFGRNPNEHPVSIYAVLTYCPGPSSSATTQKDDTNTVYDKKEGGLYFHVSYWLFYPYNEGKDVCFLGKVPTPQIFNTCFGKRKSIGNHLGDWEHMSLSFAGKSVPDKLFLAVHNAGAYYTYDEKNRYFRYQRKQESKRILPLPKAPKILRTQGDHPIIFSAAGSHGLWASSGEFEYVRVPKLTDSNGYGIPWKTWNNIEIYHLGQGPLPVWMAFKGKWGNPKGNCVLWQKLGLCEYTEGPSGIIRTNKDFYCYL</sequence>
<evidence type="ECO:0000313" key="2">
    <source>
        <dbReference type="EMBL" id="VEN44793.1"/>
    </source>
</evidence>
<gene>
    <name evidence="2" type="ORF">CALMAC_LOCUS7460</name>
</gene>
<keyword evidence="3" id="KW-1185">Reference proteome</keyword>
<feature type="signal peptide" evidence="1">
    <location>
        <begin position="1"/>
        <end position="28"/>
    </location>
</feature>
<proteinExistence type="predicted"/>
<accession>A0A653CAT0</accession>
<dbReference type="AlphaFoldDB" id="A0A653CAT0"/>
<dbReference type="Proteomes" id="UP000410492">
    <property type="component" value="Unassembled WGS sequence"/>
</dbReference>
<evidence type="ECO:0000313" key="3">
    <source>
        <dbReference type="Proteomes" id="UP000410492"/>
    </source>
</evidence>
<dbReference type="OrthoDB" id="188042at2759"/>
<dbReference type="PANTHER" id="PTHR48174:SF5">
    <property type="entry name" value="VACUOLAR PROTEIN SORTING-ASSOCIATED PROTEIN 62"/>
    <property type="match status" value="1"/>
</dbReference>
<name>A0A653CAT0_CALMS</name>
<organism evidence="2 3">
    <name type="scientific">Callosobruchus maculatus</name>
    <name type="common">Southern cowpea weevil</name>
    <name type="synonym">Pulse bruchid</name>
    <dbReference type="NCBI Taxonomy" id="64391"/>
    <lineage>
        <taxon>Eukaryota</taxon>
        <taxon>Metazoa</taxon>
        <taxon>Ecdysozoa</taxon>
        <taxon>Arthropoda</taxon>
        <taxon>Hexapoda</taxon>
        <taxon>Insecta</taxon>
        <taxon>Pterygota</taxon>
        <taxon>Neoptera</taxon>
        <taxon>Endopterygota</taxon>
        <taxon>Coleoptera</taxon>
        <taxon>Polyphaga</taxon>
        <taxon>Cucujiformia</taxon>
        <taxon>Chrysomeloidea</taxon>
        <taxon>Chrysomelidae</taxon>
        <taxon>Bruchinae</taxon>
        <taxon>Bruchini</taxon>
        <taxon>Callosobruchus</taxon>
    </lineage>
</organism>
<reference evidence="2 3" key="1">
    <citation type="submission" date="2019-01" db="EMBL/GenBank/DDBJ databases">
        <authorList>
            <person name="Sayadi A."/>
        </authorList>
    </citation>
    <scope>NUCLEOTIDE SEQUENCE [LARGE SCALE GENOMIC DNA]</scope>
</reference>
<protein>
    <recommendedName>
        <fullName evidence="4">Vacuolar protein sorting-associated protein 62</fullName>
    </recommendedName>
</protein>
<evidence type="ECO:0008006" key="4">
    <source>
        <dbReference type="Google" id="ProtNLM"/>
    </source>
</evidence>
<dbReference type="EMBL" id="CAACVG010007318">
    <property type="protein sequence ID" value="VEN44793.1"/>
    <property type="molecule type" value="Genomic_DNA"/>
</dbReference>
<dbReference type="PANTHER" id="PTHR48174">
    <property type="entry name" value="DUF946 FAMILY PROTEIN"/>
    <property type="match status" value="1"/>
</dbReference>
<evidence type="ECO:0000256" key="1">
    <source>
        <dbReference type="SAM" id="SignalP"/>
    </source>
</evidence>
<keyword evidence="1" id="KW-0732">Signal</keyword>
<feature type="chain" id="PRO_5024914207" description="Vacuolar protein sorting-associated protein 62" evidence="1">
    <location>
        <begin position="29"/>
        <end position="361"/>
    </location>
</feature>